<dbReference type="NCBIfam" id="TIGR01358">
    <property type="entry name" value="DAHP_synth_II"/>
    <property type="match status" value="1"/>
</dbReference>
<dbReference type="EC" id="2.5.1.54" evidence="2"/>
<evidence type="ECO:0000256" key="1">
    <source>
        <dbReference type="ARBA" id="ARBA00008911"/>
    </source>
</evidence>
<protein>
    <recommendedName>
        <fullName evidence="2">3-deoxy-7-phosphoheptulonate synthase</fullName>
        <ecNumber evidence="2">2.5.1.54</ecNumber>
    </recommendedName>
</protein>
<dbReference type="InterPro" id="IPR013785">
    <property type="entry name" value="Aldolase_TIM"/>
</dbReference>
<evidence type="ECO:0000256" key="3">
    <source>
        <dbReference type="ARBA" id="ARBA00022679"/>
    </source>
</evidence>
<dbReference type="PANTHER" id="PTHR21337:SF0">
    <property type="entry name" value="PHOSPHO-2-DEHYDRO-3-DEOXYHEPTONATE ALDOLASE"/>
    <property type="match status" value="1"/>
</dbReference>
<dbReference type="Pfam" id="PF01474">
    <property type="entry name" value="DAHP_synth_2"/>
    <property type="match status" value="1"/>
</dbReference>
<dbReference type="AlphaFoldDB" id="A0A6J7DQD6"/>
<comment type="similarity">
    <text evidence="1">Belongs to the class-II DAHP synthase family.</text>
</comment>
<name>A0A6J7DQD6_9ZZZZ</name>
<evidence type="ECO:0000256" key="2">
    <source>
        <dbReference type="ARBA" id="ARBA00012694"/>
    </source>
</evidence>
<proteinExistence type="inferred from homology"/>
<dbReference type="GO" id="GO:0003849">
    <property type="term" value="F:3-deoxy-7-phosphoheptulonate synthase activity"/>
    <property type="evidence" value="ECO:0007669"/>
    <property type="project" value="UniProtKB-EC"/>
</dbReference>
<reference evidence="4" key="1">
    <citation type="submission" date="2020-05" db="EMBL/GenBank/DDBJ databases">
        <authorList>
            <person name="Chiriac C."/>
            <person name="Salcher M."/>
            <person name="Ghai R."/>
            <person name="Kavagutti S V."/>
        </authorList>
    </citation>
    <scope>NUCLEOTIDE SEQUENCE</scope>
</reference>
<dbReference type="SUPFAM" id="SSF51569">
    <property type="entry name" value="Aldolase"/>
    <property type="match status" value="1"/>
</dbReference>
<keyword evidence="3" id="KW-0808">Transferase</keyword>
<dbReference type="EMBL" id="CAFBLN010000028">
    <property type="protein sequence ID" value="CAB4871135.1"/>
    <property type="molecule type" value="Genomic_DNA"/>
</dbReference>
<dbReference type="PANTHER" id="PTHR21337">
    <property type="entry name" value="PHOSPHO-2-DEHYDRO-3-DEOXYHEPTONATE ALDOLASE 1, 2"/>
    <property type="match status" value="1"/>
</dbReference>
<dbReference type="Gene3D" id="3.20.20.70">
    <property type="entry name" value="Aldolase class I"/>
    <property type="match status" value="2"/>
</dbReference>
<organism evidence="4">
    <name type="scientific">freshwater metagenome</name>
    <dbReference type="NCBI Taxonomy" id="449393"/>
    <lineage>
        <taxon>unclassified sequences</taxon>
        <taxon>metagenomes</taxon>
        <taxon>ecological metagenomes</taxon>
    </lineage>
</organism>
<accession>A0A6J7DQD6</accession>
<dbReference type="InterPro" id="IPR002480">
    <property type="entry name" value="DAHP_synth_2"/>
</dbReference>
<gene>
    <name evidence="4" type="ORF">UFOPK3381_00812</name>
</gene>
<evidence type="ECO:0000313" key="4">
    <source>
        <dbReference type="EMBL" id="CAB4871135.1"/>
    </source>
</evidence>
<dbReference type="GO" id="GO:0009073">
    <property type="term" value="P:aromatic amino acid family biosynthetic process"/>
    <property type="evidence" value="ECO:0007669"/>
    <property type="project" value="InterPro"/>
</dbReference>
<sequence length="451" mass="49491">MNNVASDWNPTSWRSRVALQQPAWPSIDELEAAEAALVAQPPLVFAGEARRLTTQLGDVANGQAFLLQAGDCAESFHVAGADAIRDKLKVILQMAVALTYASGVPVVKIGRIAGQFAKPRSKEVETIDGVSLEAFRGHIVNDEPFTPEARRPDATRLVQAYHQSATTLNLLRAFTKGGFADLSRVHAWNQEFVADSAMGQRYAVVADDIERALRFMAACGIDLSRESHLHEVDFYVSHEALILPYEQALTRQDSLTGDWFDCSAHMLWIGNRTRQLDGAHVEFLRGVGNPLGMKVGTDLTPQETVALVERLNPENVPGRITLISRMGRDLIEDKLPAHITALKEAGLSVVWTCDPMHGNTFTTEGDIKTRRFDDILAEVRSFFNIHQSLGTWAGGLHIELTGDDVTECLGGGMGLSEADLGLNYTSMCDPRLNATQSLDLAFHVAEYLSQR</sequence>